<dbReference type="InterPro" id="IPR013216">
    <property type="entry name" value="Methyltransf_11"/>
</dbReference>
<dbReference type="Proteomes" id="UP000263094">
    <property type="component" value="Unassembled WGS sequence"/>
</dbReference>
<dbReference type="PANTHER" id="PTHR44942">
    <property type="entry name" value="METHYLTRANSF_11 DOMAIN-CONTAINING PROTEIN"/>
    <property type="match status" value="1"/>
</dbReference>
<dbReference type="InterPro" id="IPR051052">
    <property type="entry name" value="Diverse_substrate_MTase"/>
</dbReference>
<dbReference type="RefSeq" id="WP_128555268.1">
    <property type="nucleotide sequence ID" value="NZ_QUAK01000040.1"/>
</dbReference>
<evidence type="ECO:0000256" key="1">
    <source>
        <dbReference type="ARBA" id="ARBA00008361"/>
    </source>
</evidence>
<dbReference type="Pfam" id="PF08241">
    <property type="entry name" value="Methyltransf_11"/>
    <property type="match status" value="1"/>
</dbReference>
<dbReference type="CDD" id="cd02440">
    <property type="entry name" value="AdoMet_MTases"/>
    <property type="match status" value="1"/>
</dbReference>
<organism evidence="5 6">
    <name type="scientific">Streptomyces triticagri</name>
    <dbReference type="NCBI Taxonomy" id="2293568"/>
    <lineage>
        <taxon>Bacteria</taxon>
        <taxon>Bacillati</taxon>
        <taxon>Actinomycetota</taxon>
        <taxon>Actinomycetes</taxon>
        <taxon>Kitasatosporales</taxon>
        <taxon>Streptomycetaceae</taxon>
        <taxon>Streptomyces</taxon>
    </lineage>
</organism>
<keyword evidence="3 5" id="KW-0808">Transferase</keyword>
<dbReference type="PANTHER" id="PTHR44942:SF4">
    <property type="entry name" value="METHYLTRANSFERASE TYPE 11 DOMAIN-CONTAINING PROTEIN"/>
    <property type="match status" value="1"/>
</dbReference>
<dbReference type="InterPro" id="IPR029063">
    <property type="entry name" value="SAM-dependent_MTases_sf"/>
</dbReference>
<evidence type="ECO:0000313" key="5">
    <source>
        <dbReference type="EMBL" id="RFU87183.1"/>
    </source>
</evidence>
<name>A0A372M9S4_9ACTN</name>
<dbReference type="GO" id="GO:0032259">
    <property type="term" value="P:methylation"/>
    <property type="evidence" value="ECO:0007669"/>
    <property type="project" value="UniProtKB-KW"/>
</dbReference>
<dbReference type="GO" id="GO:0008757">
    <property type="term" value="F:S-adenosylmethionine-dependent methyltransferase activity"/>
    <property type="evidence" value="ECO:0007669"/>
    <property type="project" value="InterPro"/>
</dbReference>
<dbReference type="SUPFAM" id="SSF53335">
    <property type="entry name" value="S-adenosyl-L-methionine-dependent methyltransferases"/>
    <property type="match status" value="1"/>
</dbReference>
<protein>
    <submittedName>
        <fullName evidence="5">Class I SAM-dependent methyltransferase</fullName>
    </submittedName>
</protein>
<dbReference type="Gene3D" id="3.40.50.150">
    <property type="entry name" value="Vaccinia Virus protein VP39"/>
    <property type="match status" value="1"/>
</dbReference>
<comment type="similarity">
    <text evidence="1">Belongs to the methyltransferase superfamily.</text>
</comment>
<dbReference type="EMBL" id="QUAK01000040">
    <property type="protein sequence ID" value="RFU87183.1"/>
    <property type="molecule type" value="Genomic_DNA"/>
</dbReference>
<keyword evidence="2 5" id="KW-0489">Methyltransferase</keyword>
<comment type="caution">
    <text evidence="5">The sequence shown here is derived from an EMBL/GenBank/DDBJ whole genome shotgun (WGS) entry which is preliminary data.</text>
</comment>
<evidence type="ECO:0000259" key="4">
    <source>
        <dbReference type="Pfam" id="PF08241"/>
    </source>
</evidence>
<sequence>MASHPGQQESAHPGTPRALSFDSVAAQYATSRPSYPPQLFDTIEELTGHPLDGRRVVDVGAGTGIATRLLAARGARVLAVEPGPAMGEQLREALPDVPLLRAVGDALPLATASTDLITYAQSWHWTDPARSVPEAMRVLAPGGALALWWNIPDTTVPWIAEQEDRLARRLDAHRHGTGLRAPRLITEADPALRPVRRELHWTRRVPLDQHIAHLGSHSYVARLGPHRAAPLLDQERTEVLRVFPGGIVEETYALHLTVTLRRADP</sequence>
<gene>
    <name evidence="5" type="ORF">DY218_08285</name>
</gene>
<evidence type="ECO:0000256" key="3">
    <source>
        <dbReference type="ARBA" id="ARBA00022679"/>
    </source>
</evidence>
<dbReference type="OrthoDB" id="9797252at2"/>
<evidence type="ECO:0000256" key="2">
    <source>
        <dbReference type="ARBA" id="ARBA00022603"/>
    </source>
</evidence>
<dbReference type="AlphaFoldDB" id="A0A372M9S4"/>
<accession>A0A372M9S4</accession>
<feature type="domain" description="Methyltransferase type 11" evidence="4">
    <location>
        <begin position="57"/>
        <end position="146"/>
    </location>
</feature>
<proteinExistence type="inferred from homology"/>
<reference evidence="5 6" key="1">
    <citation type="submission" date="2018-08" db="EMBL/GenBank/DDBJ databases">
        <title>Isolation, diversity and antifungal activity of Actinobacteria from wheat.</title>
        <authorList>
            <person name="Han C."/>
        </authorList>
    </citation>
    <scope>NUCLEOTIDE SEQUENCE [LARGE SCALE GENOMIC DNA]</scope>
    <source>
        <strain evidence="5 6">NEAU-YY421</strain>
    </source>
</reference>
<evidence type="ECO:0000313" key="6">
    <source>
        <dbReference type="Proteomes" id="UP000263094"/>
    </source>
</evidence>
<keyword evidence="6" id="KW-1185">Reference proteome</keyword>